<organism evidence="1 2">
    <name type="scientific">Trapa incisa</name>
    <dbReference type="NCBI Taxonomy" id="236973"/>
    <lineage>
        <taxon>Eukaryota</taxon>
        <taxon>Viridiplantae</taxon>
        <taxon>Streptophyta</taxon>
        <taxon>Embryophyta</taxon>
        <taxon>Tracheophyta</taxon>
        <taxon>Spermatophyta</taxon>
        <taxon>Magnoliopsida</taxon>
        <taxon>eudicotyledons</taxon>
        <taxon>Gunneridae</taxon>
        <taxon>Pentapetalae</taxon>
        <taxon>rosids</taxon>
        <taxon>malvids</taxon>
        <taxon>Myrtales</taxon>
        <taxon>Lythraceae</taxon>
        <taxon>Trapa</taxon>
    </lineage>
</organism>
<name>A0AAN7KIY7_9MYRT</name>
<dbReference type="Proteomes" id="UP001345219">
    <property type="component" value="Chromosome 11"/>
</dbReference>
<evidence type="ECO:0000313" key="1">
    <source>
        <dbReference type="EMBL" id="KAK4763675.1"/>
    </source>
</evidence>
<proteinExistence type="predicted"/>
<dbReference type="AlphaFoldDB" id="A0AAN7KIY7"/>
<comment type="caution">
    <text evidence="1">The sequence shown here is derived from an EMBL/GenBank/DDBJ whole genome shotgun (WGS) entry which is preliminary data.</text>
</comment>
<evidence type="ECO:0000313" key="2">
    <source>
        <dbReference type="Proteomes" id="UP001345219"/>
    </source>
</evidence>
<keyword evidence="2" id="KW-1185">Reference proteome</keyword>
<protein>
    <submittedName>
        <fullName evidence="1">Uncharacterized protein</fullName>
    </submittedName>
</protein>
<reference evidence="1 2" key="1">
    <citation type="journal article" date="2023" name="Hortic Res">
        <title>Pangenome of water caltrop reveals structural variations and asymmetric subgenome divergence after allopolyploidization.</title>
        <authorList>
            <person name="Zhang X."/>
            <person name="Chen Y."/>
            <person name="Wang L."/>
            <person name="Yuan Y."/>
            <person name="Fang M."/>
            <person name="Shi L."/>
            <person name="Lu R."/>
            <person name="Comes H.P."/>
            <person name="Ma Y."/>
            <person name="Chen Y."/>
            <person name="Huang G."/>
            <person name="Zhou Y."/>
            <person name="Zheng Z."/>
            <person name="Qiu Y."/>
        </authorList>
    </citation>
    <scope>NUCLEOTIDE SEQUENCE [LARGE SCALE GENOMIC DNA]</scope>
    <source>
        <tissue evidence="1">Roots</tissue>
    </source>
</reference>
<dbReference type="EMBL" id="JAXIOK010000008">
    <property type="protein sequence ID" value="KAK4763675.1"/>
    <property type="molecule type" value="Genomic_DNA"/>
</dbReference>
<sequence length="111" mass="12157">MGGLIPGYDKGIKNNGFLAGKSSQNEALSLMGANCFIYKTYLDHHASDFVQLTSRYHPCAVSGFKVLIDDTDAEGDKKDAAVYLEEQLGTTQNEGSIYFKFCSENSGKIFI</sequence>
<accession>A0AAN7KIY7</accession>
<gene>
    <name evidence="1" type="ORF">SAY87_013113</name>
</gene>